<evidence type="ECO:0000256" key="9">
    <source>
        <dbReference type="ARBA" id="ARBA00022989"/>
    </source>
</evidence>
<evidence type="ECO:0000256" key="8">
    <source>
        <dbReference type="ARBA" id="ARBA00022982"/>
    </source>
</evidence>
<dbReference type="GO" id="GO:0005886">
    <property type="term" value="C:plasma membrane"/>
    <property type="evidence" value="ECO:0007669"/>
    <property type="project" value="UniProtKB-SubCell"/>
</dbReference>
<keyword evidence="10 12" id="KW-0408">Iron</keyword>
<feature type="transmembrane region" description="Helical" evidence="12">
    <location>
        <begin position="187"/>
        <end position="208"/>
    </location>
</feature>
<dbReference type="AlphaFoldDB" id="A0A4U1L4R9"/>
<keyword evidence="9 12" id="KW-1133">Transmembrane helix</keyword>
<evidence type="ECO:0000256" key="13">
    <source>
        <dbReference type="SAM" id="MobiDB-lite"/>
    </source>
</evidence>
<sequence length="500" mass="54308">MFDQADALLLARIQFAFTVSFHFIFPAFSIGLASYLAVLEGLWLKTGRDVYHDLFQFWVKIFAVAFAMGVVSGIVMSYQFGTNWSVFSDRTGPILGPLMAYEVLTAFFLEAGFLGVMLFGMDRVGRKLHFTATCMVALGTFISAFWILSVNSWMQTPTGFAINEAGQFVPAGSWWAIVFNPSFPYRLVHTVIAAYLTTALVVGAVGAFQLLKARGGDRHVDADDGDPAEAGDDAGVARSTAAARKMFSMAMWMAAIVAPIQIVAGDFHGLNTLEHQPAKVMAMEGHYDSHPDGAPLILFGVPNPAEKRVDYAIEIPKASSLILKHDPNAPLAGLDSVPDDREPPVTILFWSFRIMVGIGFAMLGLGLWSLVARWRRQLYDWPWLHRAAIGMGPSGFIAVIAGWITTEVGRQPFTVYNLMRTAESASPLAAPAVGASLMAFVIVYFIVFGFGTWYILRLMSKGVLVGEHGIDDEAPIRSAGITPGPAQQAKGQAPVLSPAE</sequence>
<protein>
    <submittedName>
        <fullName evidence="14">Cytochrome ubiquinol oxidase subunit I</fullName>
    </submittedName>
</protein>
<feature type="transmembrane region" description="Helical" evidence="12">
    <location>
        <begin position="128"/>
        <end position="148"/>
    </location>
</feature>
<evidence type="ECO:0000256" key="12">
    <source>
        <dbReference type="PIRNR" id="PIRNR006446"/>
    </source>
</evidence>
<dbReference type="RefSeq" id="WP_136943177.1">
    <property type="nucleotide sequence ID" value="NZ_SWKR01000002.1"/>
</dbReference>
<accession>A0A4U1L4R9</accession>
<dbReference type="GO" id="GO:0016682">
    <property type="term" value="F:oxidoreductase activity, acting on diphenols and related substances as donors, oxygen as acceptor"/>
    <property type="evidence" value="ECO:0007669"/>
    <property type="project" value="TreeGrafter"/>
</dbReference>
<dbReference type="InterPro" id="IPR002585">
    <property type="entry name" value="Cyt-d_ubiquinol_oxidase_su_1"/>
</dbReference>
<evidence type="ECO:0000256" key="4">
    <source>
        <dbReference type="ARBA" id="ARBA00022475"/>
    </source>
</evidence>
<keyword evidence="5 12" id="KW-0349">Heme</keyword>
<organism evidence="14 15">
    <name type="scientific">Sphingomonas baiyangensis</name>
    <dbReference type="NCBI Taxonomy" id="2572576"/>
    <lineage>
        <taxon>Bacteria</taxon>
        <taxon>Pseudomonadati</taxon>
        <taxon>Pseudomonadota</taxon>
        <taxon>Alphaproteobacteria</taxon>
        <taxon>Sphingomonadales</taxon>
        <taxon>Sphingomonadaceae</taxon>
        <taxon>Sphingomonas</taxon>
    </lineage>
</organism>
<dbReference type="OrthoDB" id="9807042at2"/>
<name>A0A4U1L4R9_9SPHN</name>
<keyword evidence="7 12" id="KW-0479">Metal-binding</keyword>
<proteinExistence type="inferred from homology"/>
<keyword evidence="3 12" id="KW-0813">Transport</keyword>
<dbReference type="GO" id="GO:0070069">
    <property type="term" value="C:cytochrome complex"/>
    <property type="evidence" value="ECO:0007669"/>
    <property type="project" value="UniProtKB-UniRule"/>
</dbReference>
<evidence type="ECO:0000313" key="14">
    <source>
        <dbReference type="EMBL" id="TKD51230.1"/>
    </source>
</evidence>
<dbReference type="GO" id="GO:0009055">
    <property type="term" value="F:electron transfer activity"/>
    <property type="evidence" value="ECO:0007669"/>
    <property type="project" value="UniProtKB-UniRule"/>
</dbReference>
<dbReference type="PANTHER" id="PTHR30365:SF14">
    <property type="entry name" value="CYTOCHROME BD MENAQUINOL OXIDASE SUBUNIT I-RELATED"/>
    <property type="match status" value="1"/>
</dbReference>
<keyword evidence="8 12" id="KW-0249">Electron transport</keyword>
<dbReference type="EMBL" id="SWKR01000002">
    <property type="protein sequence ID" value="TKD51230.1"/>
    <property type="molecule type" value="Genomic_DNA"/>
</dbReference>
<evidence type="ECO:0000256" key="11">
    <source>
        <dbReference type="ARBA" id="ARBA00023136"/>
    </source>
</evidence>
<comment type="caution">
    <text evidence="14">The sequence shown here is derived from an EMBL/GenBank/DDBJ whole genome shotgun (WGS) entry which is preliminary data.</text>
</comment>
<dbReference type="PIRSF" id="PIRSF006446">
    <property type="entry name" value="Cyt_quinol_oxidase_1"/>
    <property type="match status" value="1"/>
</dbReference>
<feature type="transmembrane region" description="Helical" evidence="12">
    <location>
        <begin position="98"/>
        <end position="121"/>
    </location>
</feature>
<feature type="transmembrane region" description="Helical" evidence="12">
    <location>
        <begin position="246"/>
        <end position="264"/>
    </location>
</feature>
<dbReference type="Pfam" id="PF01654">
    <property type="entry name" value="Cyt_bd_oxida_I"/>
    <property type="match status" value="1"/>
</dbReference>
<dbReference type="PANTHER" id="PTHR30365">
    <property type="entry name" value="CYTOCHROME D UBIQUINOL OXIDASE"/>
    <property type="match status" value="1"/>
</dbReference>
<evidence type="ECO:0000256" key="2">
    <source>
        <dbReference type="ARBA" id="ARBA00009819"/>
    </source>
</evidence>
<evidence type="ECO:0000256" key="3">
    <source>
        <dbReference type="ARBA" id="ARBA00022448"/>
    </source>
</evidence>
<evidence type="ECO:0000313" key="15">
    <source>
        <dbReference type="Proteomes" id="UP000309138"/>
    </source>
</evidence>
<keyword evidence="15" id="KW-1185">Reference proteome</keyword>
<feature type="transmembrane region" description="Helical" evidence="12">
    <location>
        <begin position="347"/>
        <end position="371"/>
    </location>
</feature>
<feature type="transmembrane region" description="Helical" evidence="12">
    <location>
        <begin position="57"/>
        <end position="78"/>
    </location>
</feature>
<feature type="transmembrane region" description="Helical" evidence="12">
    <location>
        <begin position="15"/>
        <end position="36"/>
    </location>
</feature>
<comment type="similarity">
    <text evidence="2 12">Belongs to the cytochrome ubiquinol oxidase subunit 1 family.</text>
</comment>
<dbReference type="GO" id="GO:0046872">
    <property type="term" value="F:metal ion binding"/>
    <property type="evidence" value="ECO:0007669"/>
    <property type="project" value="UniProtKB-UniRule"/>
</dbReference>
<keyword evidence="6 12" id="KW-0812">Transmembrane</keyword>
<keyword evidence="11 12" id="KW-0472">Membrane</keyword>
<evidence type="ECO:0000256" key="10">
    <source>
        <dbReference type="ARBA" id="ARBA00023004"/>
    </source>
</evidence>
<gene>
    <name evidence="14" type="ORF">FBR43_11045</name>
</gene>
<dbReference type="GO" id="GO:0019646">
    <property type="term" value="P:aerobic electron transport chain"/>
    <property type="evidence" value="ECO:0007669"/>
    <property type="project" value="InterPro"/>
</dbReference>
<evidence type="ECO:0000256" key="7">
    <source>
        <dbReference type="ARBA" id="ARBA00022723"/>
    </source>
</evidence>
<keyword evidence="4 12" id="KW-1003">Cell membrane</keyword>
<feature type="transmembrane region" description="Helical" evidence="12">
    <location>
        <begin position="383"/>
        <end position="404"/>
    </location>
</feature>
<comment type="subcellular location">
    <subcellularLocation>
        <location evidence="12">Cell inner membrane</location>
    </subcellularLocation>
    <subcellularLocation>
        <location evidence="1">Cell membrane</location>
        <topology evidence="1">Multi-pass membrane protein</topology>
    </subcellularLocation>
</comment>
<dbReference type="GO" id="GO:0020037">
    <property type="term" value="F:heme binding"/>
    <property type="evidence" value="ECO:0007669"/>
    <property type="project" value="TreeGrafter"/>
</dbReference>
<feature type="region of interest" description="Disordered" evidence="13">
    <location>
        <begin position="481"/>
        <end position="500"/>
    </location>
</feature>
<evidence type="ECO:0000256" key="1">
    <source>
        <dbReference type="ARBA" id="ARBA00004651"/>
    </source>
</evidence>
<evidence type="ECO:0000256" key="6">
    <source>
        <dbReference type="ARBA" id="ARBA00022692"/>
    </source>
</evidence>
<dbReference type="Proteomes" id="UP000309138">
    <property type="component" value="Unassembled WGS sequence"/>
</dbReference>
<evidence type="ECO:0000256" key="5">
    <source>
        <dbReference type="ARBA" id="ARBA00022617"/>
    </source>
</evidence>
<reference evidence="14 15" key="1">
    <citation type="submission" date="2019-04" db="EMBL/GenBank/DDBJ databases">
        <authorList>
            <person name="Yang Y."/>
            <person name="Wei D."/>
        </authorList>
    </citation>
    <scope>NUCLEOTIDE SEQUENCE [LARGE SCALE GENOMIC DNA]</scope>
    <source>
        <strain evidence="14 15">L-1-4w-11</strain>
    </source>
</reference>
<feature type="transmembrane region" description="Helical" evidence="12">
    <location>
        <begin position="428"/>
        <end position="456"/>
    </location>
</feature>